<dbReference type="InterPro" id="IPR004330">
    <property type="entry name" value="FAR1_DNA_bnd_dom"/>
</dbReference>
<dbReference type="InterPro" id="IPR006564">
    <property type="entry name" value="Znf_PMZ"/>
</dbReference>
<dbReference type="InterPro" id="IPR007527">
    <property type="entry name" value="Znf_SWIM"/>
</dbReference>
<dbReference type="PROSITE" id="PS50966">
    <property type="entry name" value="ZF_SWIM"/>
    <property type="match status" value="1"/>
</dbReference>
<reference evidence="7 8" key="1">
    <citation type="submission" date="2024-04" db="EMBL/GenBank/DDBJ databases">
        <title>The reference genome of an endangered Asteraceae, Deinandra increscens subsp. villosa, native to the Central Coast of California.</title>
        <authorList>
            <person name="Guilliams M."/>
            <person name="Hasenstab-Lehman K."/>
            <person name="Meyer R."/>
            <person name="Mcevoy S."/>
        </authorList>
    </citation>
    <scope>NUCLEOTIDE SEQUENCE [LARGE SCALE GENOMIC DNA]</scope>
    <source>
        <tissue evidence="7">Leaf</tissue>
    </source>
</reference>
<proteinExistence type="predicted"/>
<dbReference type="InterPro" id="IPR018289">
    <property type="entry name" value="MULE_transposase_dom"/>
</dbReference>
<dbReference type="Pfam" id="PF10551">
    <property type="entry name" value="MULE"/>
    <property type="match status" value="1"/>
</dbReference>
<protein>
    <recommendedName>
        <fullName evidence="6">SWIM-type domain-containing protein</fullName>
    </recommendedName>
</protein>
<feature type="domain" description="SWIM-type" evidence="6">
    <location>
        <begin position="507"/>
        <end position="543"/>
    </location>
</feature>
<keyword evidence="8" id="KW-1185">Reference proteome</keyword>
<evidence type="ECO:0000256" key="1">
    <source>
        <dbReference type="ARBA" id="ARBA00022723"/>
    </source>
</evidence>
<dbReference type="GO" id="GO:0008270">
    <property type="term" value="F:zinc ion binding"/>
    <property type="evidence" value="ECO:0007669"/>
    <property type="project" value="UniProtKB-KW"/>
</dbReference>
<evidence type="ECO:0000256" key="5">
    <source>
        <dbReference type="SAM" id="MobiDB-lite"/>
    </source>
</evidence>
<accession>A0AAP0DFY6</accession>
<keyword evidence="3" id="KW-0862">Zinc</keyword>
<dbReference type="SMART" id="SM00575">
    <property type="entry name" value="ZnF_PMZ"/>
    <property type="match status" value="1"/>
</dbReference>
<feature type="region of interest" description="Disordered" evidence="5">
    <location>
        <begin position="645"/>
        <end position="669"/>
    </location>
</feature>
<dbReference type="EMBL" id="JBCNJP010000012">
    <property type="protein sequence ID" value="KAK9070388.1"/>
    <property type="molecule type" value="Genomic_DNA"/>
</dbReference>
<dbReference type="Pfam" id="PF03101">
    <property type="entry name" value="FAR1"/>
    <property type="match status" value="1"/>
</dbReference>
<gene>
    <name evidence="7" type="ORF">SSX86_010790</name>
</gene>
<evidence type="ECO:0000313" key="7">
    <source>
        <dbReference type="EMBL" id="KAK9070388.1"/>
    </source>
</evidence>
<evidence type="ECO:0000259" key="6">
    <source>
        <dbReference type="PROSITE" id="PS50966"/>
    </source>
</evidence>
<dbReference type="Proteomes" id="UP001408789">
    <property type="component" value="Unassembled WGS sequence"/>
</dbReference>
<organism evidence="7 8">
    <name type="scientific">Deinandra increscens subsp. villosa</name>
    <dbReference type="NCBI Taxonomy" id="3103831"/>
    <lineage>
        <taxon>Eukaryota</taxon>
        <taxon>Viridiplantae</taxon>
        <taxon>Streptophyta</taxon>
        <taxon>Embryophyta</taxon>
        <taxon>Tracheophyta</taxon>
        <taxon>Spermatophyta</taxon>
        <taxon>Magnoliopsida</taxon>
        <taxon>eudicotyledons</taxon>
        <taxon>Gunneridae</taxon>
        <taxon>Pentapetalae</taxon>
        <taxon>asterids</taxon>
        <taxon>campanulids</taxon>
        <taxon>Asterales</taxon>
        <taxon>Asteraceae</taxon>
        <taxon>Asteroideae</taxon>
        <taxon>Heliantheae alliance</taxon>
        <taxon>Madieae</taxon>
        <taxon>Madiinae</taxon>
        <taxon>Deinandra</taxon>
    </lineage>
</organism>
<keyword evidence="2 4" id="KW-0863">Zinc-finger</keyword>
<dbReference type="PANTHER" id="PTHR47718:SF12">
    <property type="entry name" value="PROTEIN FAR1-RELATED SEQUENCE"/>
    <property type="match status" value="1"/>
</dbReference>
<sequence>MQDQNKGVENPYDYNQHHQSIDGVESPNTSVQNKYDHDAVNANVNNIDPCSSNGIDNGDTTRLLSTPVKNNNLAVMESADSTLLQQEESNCSNFYDSSNGTRYWIPSVPFDYKPKLNSRFDTWKNAYAFYESYAELAGFSTKLGQSKKYKKTGILTMRYLMCSRGNKSAPTEIDSVDLTEISTSRTTSFKRTDCKAIMKIRIEKHTTQWECNYEVFGDVIAFDATYDTNLYKMIFVPFTSVDHHKKCVTFGVGLLSSETTECYAWLLEKFLEAHGGKQPMLILTDQDPAMKEAVKTVFDNTTHRLCTWHITQKLPLKVCGDVLSNTNLRKEFHKLVWNMYIKPETFEERWKMLMERYKLQDHEWLGKMYAKRRKWVPSYFRDLPMCCLMKTTSRCESSNHLFKVNSSPTNNLVQFLLCFDTTLDGQRYQQRSLEVRTATTMPKFKCESIIERHAATIYTRDVFKDVQNEIKRSEKTCYIAECSKPADGISSFKISHQDVRYDIMNEFTVSFNMNDRTVNCSCMGFKRIGYLCRHAFCVFWHHKVYEIPDRYITQRWTRNVLPSYVFSMGNRYGIDQTKSGILRHRVVDNIQQCVDHLRSNEARLILLDEQVQRIKDEIFNELPVETSSNNKRAVIQELNTINDPQEVELEPPPGIRNKGSGTAKRLRGPGEKAMEVINKPLKNCNYCKQKVRNHDSRNCPKKKADLEELKRLKELQPRQASVKKKNAVRDETPDDSNEDTLDEDYNG</sequence>
<name>A0AAP0DFY6_9ASTR</name>
<evidence type="ECO:0000256" key="4">
    <source>
        <dbReference type="PROSITE-ProRule" id="PRU00325"/>
    </source>
</evidence>
<feature type="compositionally biased region" description="Acidic residues" evidence="5">
    <location>
        <begin position="732"/>
        <end position="747"/>
    </location>
</feature>
<evidence type="ECO:0000256" key="2">
    <source>
        <dbReference type="ARBA" id="ARBA00022771"/>
    </source>
</evidence>
<feature type="region of interest" description="Disordered" evidence="5">
    <location>
        <begin position="1"/>
        <end position="32"/>
    </location>
</feature>
<dbReference type="PANTHER" id="PTHR47718">
    <property type="entry name" value="OS01G0519700 PROTEIN"/>
    <property type="match status" value="1"/>
</dbReference>
<dbReference type="AlphaFoldDB" id="A0AAP0DFY6"/>
<keyword evidence="1" id="KW-0479">Metal-binding</keyword>
<evidence type="ECO:0000313" key="8">
    <source>
        <dbReference type="Proteomes" id="UP001408789"/>
    </source>
</evidence>
<evidence type="ECO:0000256" key="3">
    <source>
        <dbReference type="ARBA" id="ARBA00022833"/>
    </source>
</evidence>
<comment type="caution">
    <text evidence="7">The sequence shown here is derived from an EMBL/GenBank/DDBJ whole genome shotgun (WGS) entry which is preliminary data.</text>
</comment>
<feature type="region of interest" description="Disordered" evidence="5">
    <location>
        <begin position="710"/>
        <end position="747"/>
    </location>
</feature>